<keyword evidence="1" id="KW-0805">Transcription regulation</keyword>
<accession>A0ABN2HEF2</accession>
<dbReference type="Proteomes" id="UP001500618">
    <property type="component" value="Unassembled WGS sequence"/>
</dbReference>
<dbReference type="PANTHER" id="PTHR30055:SF234">
    <property type="entry name" value="HTH-TYPE TRANSCRIPTIONAL REGULATOR BETI"/>
    <property type="match status" value="1"/>
</dbReference>
<dbReference type="PROSITE" id="PS01081">
    <property type="entry name" value="HTH_TETR_1"/>
    <property type="match status" value="1"/>
</dbReference>
<organism evidence="6 7">
    <name type="scientific">Fodinicola feengrottensis</name>
    <dbReference type="NCBI Taxonomy" id="435914"/>
    <lineage>
        <taxon>Bacteria</taxon>
        <taxon>Bacillati</taxon>
        <taxon>Actinomycetota</taxon>
        <taxon>Actinomycetes</taxon>
        <taxon>Mycobacteriales</taxon>
        <taxon>Fodinicola</taxon>
    </lineage>
</organism>
<dbReference type="InterPro" id="IPR023772">
    <property type="entry name" value="DNA-bd_HTH_TetR-type_CS"/>
</dbReference>
<evidence type="ECO:0000256" key="4">
    <source>
        <dbReference type="PROSITE-ProRule" id="PRU00335"/>
    </source>
</evidence>
<comment type="caution">
    <text evidence="6">The sequence shown here is derived from an EMBL/GenBank/DDBJ whole genome shotgun (WGS) entry which is preliminary data.</text>
</comment>
<dbReference type="PANTHER" id="PTHR30055">
    <property type="entry name" value="HTH-TYPE TRANSCRIPTIONAL REGULATOR RUTR"/>
    <property type="match status" value="1"/>
</dbReference>
<dbReference type="PROSITE" id="PS50977">
    <property type="entry name" value="HTH_TETR_2"/>
    <property type="match status" value="1"/>
</dbReference>
<name>A0ABN2HEF2_9ACTN</name>
<dbReference type="InterPro" id="IPR009057">
    <property type="entry name" value="Homeodomain-like_sf"/>
</dbReference>
<feature type="domain" description="HTH tetR-type" evidence="5">
    <location>
        <begin position="14"/>
        <end position="74"/>
    </location>
</feature>
<proteinExistence type="predicted"/>
<dbReference type="InterPro" id="IPR050109">
    <property type="entry name" value="HTH-type_TetR-like_transc_reg"/>
</dbReference>
<feature type="DNA-binding region" description="H-T-H motif" evidence="4">
    <location>
        <begin position="37"/>
        <end position="56"/>
    </location>
</feature>
<dbReference type="EMBL" id="BAAANY010000014">
    <property type="protein sequence ID" value="GAA1686575.1"/>
    <property type="molecule type" value="Genomic_DNA"/>
</dbReference>
<dbReference type="PRINTS" id="PR00455">
    <property type="entry name" value="HTHTETR"/>
</dbReference>
<evidence type="ECO:0000256" key="2">
    <source>
        <dbReference type="ARBA" id="ARBA00023125"/>
    </source>
</evidence>
<dbReference type="InterPro" id="IPR001647">
    <property type="entry name" value="HTH_TetR"/>
</dbReference>
<keyword evidence="3" id="KW-0804">Transcription</keyword>
<dbReference type="Gene3D" id="1.10.357.10">
    <property type="entry name" value="Tetracycline Repressor, domain 2"/>
    <property type="match status" value="1"/>
</dbReference>
<gene>
    <name evidence="6" type="ORF">GCM10009765_40100</name>
</gene>
<keyword evidence="7" id="KW-1185">Reference proteome</keyword>
<reference evidence="6 7" key="1">
    <citation type="journal article" date="2019" name="Int. J. Syst. Evol. Microbiol.">
        <title>The Global Catalogue of Microorganisms (GCM) 10K type strain sequencing project: providing services to taxonomists for standard genome sequencing and annotation.</title>
        <authorList>
            <consortium name="The Broad Institute Genomics Platform"/>
            <consortium name="The Broad Institute Genome Sequencing Center for Infectious Disease"/>
            <person name="Wu L."/>
            <person name="Ma J."/>
        </authorList>
    </citation>
    <scope>NUCLEOTIDE SEQUENCE [LARGE SCALE GENOMIC DNA]</scope>
    <source>
        <strain evidence="6 7">JCM 14718</strain>
    </source>
</reference>
<evidence type="ECO:0000256" key="3">
    <source>
        <dbReference type="ARBA" id="ARBA00023163"/>
    </source>
</evidence>
<evidence type="ECO:0000259" key="5">
    <source>
        <dbReference type="PROSITE" id="PS50977"/>
    </source>
</evidence>
<evidence type="ECO:0000313" key="6">
    <source>
        <dbReference type="EMBL" id="GAA1686575.1"/>
    </source>
</evidence>
<sequence length="192" mass="21869">MTDDTPTAPEGRQSGTRQRIQQVALELFAEYGYDKTSLREIAERLGVTKAALYYHFKSKEAIIAAVFEEILEEMDGFIAWTKTQPRTSTARQQIAQRYVESSKGASSVMRLFQENGPAMRELKVGEQMRDRLIDLVNTLTPEHASVPDKLRIRIALFAVQLSRFSMQDVPVEELDAAIVEVVFELLDRVSWE</sequence>
<evidence type="ECO:0000256" key="1">
    <source>
        <dbReference type="ARBA" id="ARBA00023015"/>
    </source>
</evidence>
<protein>
    <submittedName>
        <fullName evidence="6">TetR family transcriptional regulator</fullName>
    </submittedName>
</protein>
<dbReference type="Pfam" id="PF00440">
    <property type="entry name" value="TetR_N"/>
    <property type="match status" value="1"/>
</dbReference>
<keyword evidence="2 4" id="KW-0238">DNA-binding</keyword>
<evidence type="ECO:0000313" key="7">
    <source>
        <dbReference type="Proteomes" id="UP001500618"/>
    </source>
</evidence>
<dbReference type="SUPFAM" id="SSF46689">
    <property type="entry name" value="Homeodomain-like"/>
    <property type="match status" value="1"/>
</dbReference>
<dbReference type="RefSeq" id="WP_163570394.1">
    <property type="nucleotide sequence ID" value="NZ_BAAANY010000014.1"/>
</dbReference>